<dbReference type="PROSITE" id="PS00584">
    <property type="entry name" value="PFKB_KINASES_2"/>
    <property type="match status" value="1"/>
</dbReference>
<dbReference type="GeneID" id="95328405"/>
<keyword evidence="8" id="KW-1185">Reference proteome</keyword>
<dbReference type="Proteomes" id="UP000218598">
    <property type="component" value="Unassembled WGS sequence"/>
</dbReference>
<evidence type="ECO:0000256" key="5">
    <source>
        <dbReference type="ARBA" id="ARBA00022840"/>
    </source>
</evidence>
<comment type="caution">
    <text evidence="7">The sequence shown here is derived from an EMBL/GenBank/DDBJ whole genome shotgun (WGS) entry which is preliminary data.</text>
</comment>
<dbReference type="PANTHER" id="PTHR43085:SF1">
    <property type="entry name" value="PSEUDOURIDINE KINASE-RELATED"/>
    <property type="match status" value="1"/>
</dbReference>
<dbReference type="Pfam" id="PF00294">
    <property type="entry name" value="PfkB"/>
    <property type="match status" value="1"/>
</dbReference>
<evidence type="ECO:0000256" key="1">
    <source>
        <dbReference type="ARBA" id="ARBA00010688"/>
    </source>
</evidence>
<dbReference type="OrthoDB" id="9795789at2"/>
<dbReference type="InterPro" id="IPR002173">
    <property type="entry name" value="Carboh/pur_kinase_PfkB_CS"/>
</dbReference>
<organism evidence="7 8">
    <name type="scientific">Brachybacterium alimentarium</name>
    <dbReference type="NCBI Taxonomy" id="47845"/>
    <lineage>
        <taxon>Bacteria</taxon>
        <taxon>Bacillati</taxon>
        <taxon>Actinomycetota</taxon>
        <taxon>Actinomycetes</taxon>
        <taxon>Micrococcales</taxon>
        <taxon>Dermabacteraceae</taxon>
        <taxon>Brachybacterium</taxon>
    </lineage>
</organism>
<gene>
    <name evidence="7" type="ORF">CIK66_16015</name>
</gene>
<dbReference type="GO" id="GO:0005524">
    <property type="term" value="F:ATP binding"/>
    <property type="evidence" value="ECO:0007669"/>
    <property type="project" value="UniProtKB-KW"/>
</dbReference>
<dbReference type="InterPro" id="IPR029056">
    <property type="entry name" value="Ribokinase-like"/>
</dbReference>
<keyword evidence="5" id="KW-0067">ATP-binding</keyword>
<keyword evidence="2" id="KW-0808">Transferase</keyword>
<keyword evidence="4 7" id="KW-0418">Kinase</keyword>
<evidence type="ECO:0000256" key="2">
    <source>
        <dbReference type="ARBA" id="ARBA00022679"/>
    </source>
</evidence>
<dbReference type="PANTHER" id="PTHR43085">
    <property type="entry name" value="HEXOKINASE FAMILY MEMBER"/>
    <property type="match status" value="1"/>
</dbReference>
<dbReference type="CDD" id="cd01167">
    <property type="entry name" value="bac_FRK"/>
    <property type="match status" value="1"/>
</dbReference>
<name>A0A2A3YE67_9MICO</name>
<evidence type="ECO:0000256" key="4">
    <source>
        <dbReference type="ARBA" id="ARBA00022777"/>
    </source>
</evidence>
<dbReference type="GO" id="GO:0016301">
    <property type="term" value="F:kinase activity"/>
    <property type="evidence" value="ECO:0007669"/>
    <property type="project" value="UniProtKB-KW"/>
</dbReference>
<keyword evidence="3" id="KW-0547">Nucleotide-binding</keyword>
<evidence type="ECO:0000256" key="3">
    <source>
        <dbReference type="ARBA" id="ARBA00022741"/>
    </source>
</evidence>
<reference evidence="7 8" key="1">
    <citation type="journal article" date="2017" name="Elife">
        <title>Extensive horizontal gene transfer in cheese-associated bacteria.</title>
        <authorList>
            <person name="Bonham K.S."/>
            <person name="Wolfe B.E."/>
            <person name="Dutton R.J."/>
        </authorList>
    </citation>
    <scope>NUCLEOTIDE SEQUENCE [LARGE SCALE GENOMIC DNA]</scope>
    <source>
        <strain evidence="7 8">341_9</strain>
    </source>
</reference>
<evidence type="ECO:0000313" key="8">
    <source>
        <dbReference type="Proteomes" id="UP000218598"/>
    </source>
</evidence>
<dbReference type="Gene3D" id="3.40.1190.20">
    <property type="match status" value="1"/>
</dbReference>
<dbReference type="InterPro" id="IPR011611">
    <property type="entry name" value="PfkB_dom"/>
</dbReference>
<feature type="domain" description="Carbohydrate kinase PfkB" evidence="6">
    <location>
        <begin position="20"/>
        <end position="298"/>
    </location>
</feature>
<dbReference type="EMBL" id="NRGR01000027">
    <property type="protein sequence ID" value="PCC38062.1"/>
    <property type="molecule type" value="Genomic_DNA"/>
</dbReference>
<dbReference type="InterPro" id="IPR050306">
    <property type="entry name" value="PfkB_Carbo_kinase"/>
</dbReference>
<accession>A0A2A3YE67</accession>
<evidence type="ECO:0000313" key="7">
    <source>
        <dbReference type="EMBL" id="PCC38062.1"/>
    </source>
</evidence>
<dbReference type="RefSeq" id="WP_096166250.1">
    <property type="nucleotide sequence ID" value="NZ_JBQQGT010000015.1"/>
</dbReference>
<sequence length="303" mass="31562">MTVRILIAGEALTDIVIEADGTRREHPGGSPLNVAVALSRLGHDAHLLTRIGSDARGDEIRAHLAESGVVLTPGSSLDQPTSTAEATLDAQGAATYTFDLVWDPDASGLPEQVDAVHTSSIAAVQAPGASTVEDVLRRYRDRSTISYDPNARPTLMGDPASVRGLIEANIALSDVVKASDEDVAWLYGTDDVEDAVASWLDHGPLLTILTRGSEGAVAFARSGRVQVSPVVVDAVDSVGAGDTFSAGVLDALADKSLLGAEHRLELEAIPSNEVASVLRRASALAAITVSRAGANPPWSHELD</sequence>
<dbReference type="SUPFAM" id="SSF53613">
    <property type="entry name" value="Ribokinase-like"/>
    <property type="match status" value="1"/>
</dbReference>
<proteinExistence type="inferred from homology"/>
<comment type="similarity">
    <text evidence="1">Belongs to the carbohydrate kinase PfkB family.</text>
</comment>
<evidence type="ECO:0000259" key="6">
    <source>
        <dbReference type="Pfam" id="PF00294"/>
    </source>
</evidence>
<protein>
    <submittedName>
        <fullName evidence="7">Carbohydrate kinase</fullName>
    </submittedName>
</protein>
<dbReference type="AlphaFoldDB" id="A0A2A3YE67"/>
<dbReference type="PROSITE" id="PS00583">
    <property type="entry name" value="PFKB_KINASES_1"/>
    <property type="match status" value="1"/>
</dbReference>